<dbReference type="EMBL" id="BMHE01000039">
    <property type="protein sequence ID" value="GGA00945.1"/>
    <property type="molecule type" value="Genomic_DNA"/>
</dbReference>
<keyword evidence="2" id="KW-1185">Reference proteome</keyword>
<comment type="caution">
    <text evidence="1">The sequence shown here is derived from an EMBL/GenBank/DDBJ whole genome shotgun (WGS) entry which is preliminary data.</text>
</comment>
<organism evidence="1 2">
    <name type="scientific">Paenibacillus marchantiophytorum</name>
    <dbReference type="NCBI Taxonomy" id="1619310"/>
    <lineage>
        <taxon>Bacteria</taxon>
        <taxon>Bacillati</taxon>
        <taxon>Bacillota</taxon>
        <taxon>Bacilli</taxon>
        <taxon>Bacillales</taxon>
        <taxon>Paenibacillaceae</taxon>
        <taxon>Paenibacillus</taxon>
    </lineage>
</organism>
<dbReference type="Proteomes" id="UP000615455">
    <property type="component" value="Unassembled WGS sequence"/>
</dbReference>
<evidence type="ECO:0000313" key="2">
    <source>
        <dbReference type="Proteomes" id="UP000615455"/>
    </source>
</evidence>
<proteinExistence type="predicted"/>
<accession>A0ABQ1F6B1</accession>
<protein>
    <submittedName>
        <fullName evidence="1">Uncharacterized protein</fullName>
    </submittedName>
</protein>
<name>A0ABQ1F6B1_9BACL</name>
<sequence>MLISRESLTPSIRLHRTSQMRRLQAGISLLPIKNTNSMKLKQVAETFINAIDDSGLKTSMLANLNENKLVSDTEELLFDLNLNTYFINTP</sequence>
<dbReference type="RefSeq" id="WP_189017530.1">
    <property type="nucleotide sequence ID" value="NZ_BMHE01000039.1"/>
</dbReference>
<evidence type="ECO:0000313" key="1">
    <source>
        <dbReference type="EMBL" id="GGA00945.1"/>
    </source>
</evidence>
<reference evidence="2" key="1">
    <citation type="journal article" date="2019" name="Int. J. Syst. Evol. Microbiol.">
        <title>The Global Catalogue of Microorganisms (GCM) 10K type strain sequencing project: providing services to taxonomists for standard genome sequencing and annotation.</title>
        <authorList>
            <consortium name="The Broad Institute Genomics Platform"/>
            <consortium name="The Broad Institute Genome Sequencing Center for Infectious Disease"/>
            <person name="Wu L."/>
            <person name="Ma J."/>
        </authorList>
    </citation>
    <scope>NUCLEOTIDE SEQUENCE [LARGE SCALE GENOMIC DNA]</scope>
    <source>
        <strain evidence="2">CGMCC 1.15043</strain>
    </source>
</reference>
<gene>
    <name evidence="1" type="ORF">GCM10008018_54000</name>
</gene>